<dbReference type="RefSeq" id="WP_013250955.1">
    <property type="nucleotide sequence ID" value="NC_014363.1"/>
</dbReference>
<protein>
    <recommendedName>
        <fullName evidence="4">Tetratricopeptide repeat protein</fullName>
    </recommendedName>
</protein>
<evidence type="ECO:0000256" key="1">
    <source>
        <dbReference type="SAM" id="MobiDB-lite"/>
    </source>
</evidence>
<evidence type="ECO:0008006" key="4">
    <source>
        <dbReference type="Google" id="ProtNLM"/>
    </source>
</evidence>
<dbReference type="GeneID" id="78511552"/>
<dbReference type="HOGENOM" id="CLU_151826_0_0_11"/>
<gene>
    <name evidence="2" type="ordered locus">Olsu_0069</name>
</gene>
<dbReference type="KEGG" id="ols:Olsu_0069"/>
<feature type="compositionally biased region" description="Basic residues" evidence="1">
    <location>
        <begin position="1"/>
        <end position="11"/>
    </location>
</feature>
<dbReference type="eggNOG" id="ENOG5032UPI">
    <property type="taxonomic scope" value="Bacteria"/>
</dbReference>
<sequence length="129" mass="14289">MFSPFKRKARKTAPEKSEQETRTSNEGLIAQAEALQEEIDSADGVERSDLLDQQGGLYQRAGATDRAIASFEASIETTRRMGMAYRGLTTLYSRKRSEAAAAGDDATMRESFDKLQALMQSSKDMLRGK</sequence>
<dbReference type="OrthoDB" id="9804482at2"/>
<name>E1QXT9_OLSUV</name>
<accession>E1QXT9</accession>
<dbReference type="Proteomes" id="UP000000333">
    <property type="component" value="Chromosome"/>
</dbReference>
<proteinExistence type="predicted"/>
<reference evidence="2 3" key="1">
    <citation type="journal article" date="2010" name="Stand. Genomic Sci.">
        <title>Complete genome sequence of Olsenella uli type strain (VPI D76D-27C).</title>
        <authorList>
            <person name="Goker M."/>
            <person name="Held B."/>
            <person name="Lucas S."/>
            <person name="Nolan M."/>
            <person name="Yasawong M."/>
            <person name="Glavina Del Rio T."/>
            <person name="Tice H."/>
            <person name="Cheng J.F."/>
            <person name="Bruce D."/>
            <person name="Detter J.C."/>
            <person name="Tapia R."/>
            <person name="Han C."/>
            <person name="Goodwin L."/>
            <person name="Pitluck S."/>
            <person name="Liolios K."/>
            <person name="Ivanova N."/>
            <person name="Mavromatis K."/>
            <person name="Mikhailova N."/>
            <person name="Pati A."/>
            <person name="Chen A."/>
            <person name="Palaniappan K."/>
            <person name="Land M."/>
            <person name="Hauser L."/>
            <person name="Chang Y.J."/>
            <person name="Jeffries C.D."/>
            <person name="Rohde M."/>
            <person name="Sikorski J."/>
            <person name="Pukall R."/>
            <person name="Woyke T."/>
            <person name="Bristow J."/>
            <person name="Eisen J.A."/>
            <person name="Markowitz V."/>
            <person name="Hugenholtz P."/>
            <person name="Kyrpides N.C."/>
            <person name="Klenk H.P."/>
            <person name="Lapidus A."/>
        </authorList>
    </citation>
    <scope>NUCLEOTIDE SEQUENCE [LARGE SCALE GENOMIC DNA]</scope>
    <source>
        <strain evidence="3">ATCC 49627 / DSM 7084 / CIP 109912 / JCM 12494 / NCIMB 702895 / VPI D76D-27C</strain>
    </source>
</reference>
<organism evidence="2 3">
    <name type="scientific">Olsenella uli (strain ATCC 49627 / DSM 7084 / CCUG 31166 / CIP 109912 / JCM 12494 / LMG 11480 / NCIMB 702895 / VPI D76D-27C)</name>
    <name type="common">Lactobacillus uli</name>
    <dbReference type="NCBI Taxonomy" id="633147"/>
    <lineage>
        <taxon>Bacteria</taxon>
        <taxon>Bacillati</taxon>
        <taxon>Actinomycetota</taxon>
        <taxon>Coriobacteriia</taxon>
        <taxon>Coriobacteriales</taxon>
        <taxon>Atopobiaceae</taxon>
        <taxon>Olsenella</taxon>
    </lineage>
</organism>
<dbReference type="AlphaFoldDB" id="E1QXT9"/>
<dbReference type="STRING" id="633147.Olsu_0069"/>
<feature type="compositionally biased region" description="Basic and acidic residues" evidence="1">
    <location>
        <begin position="12"/>
        <end position="23"/>
    </location>
</feature>
<evidence type="ECO:0000313" key="3">
    <source>
        <dbReference type="Proteomes" id="UP000000333"/>
    </source>
</evidence>
<evidence type="ECO:0000313" key="2">
    <source>
        <dbReference type="EMBL" id="ADK67203.1"/>
    </source>
</evidence>
<feature type="region of interest" description="Disordered" evidence="1">
    <location>
        <begin position="1"/>
        <end position="26"/>
    </location>
</feature>
<dbReference type="EMBL" id="CP002106">
    <property type="protein sequence ID" value="ADK67203.1"/>
    <property type="molecule type" value="Genomic_DNA"/>
</dbReference>
<keyword evidence="3" id="KW-1185">Reference proteome</keyword>